<dbReference type="SMART" id="SM00129">
    <property type="entry name" value="KISc"/>
    <property type="match status" value="1"/>
</dbReference>
<dbReference type="InterPro" id="IPR036961">
    <property type="entry name" value="Kinesin_motor_dom_sf"/>
</dbReference>
<dbReference type="Proteomes" id="UP000324907">
    <property type="component" value="Unassembled WGS sequence"/>
</dbReference>
<feature type="compositionally biased region" description="Basic residues" evidence="6">
    <location>
        <begin position="711"/>
        <end position="722"/>
    </location>
</feature>
<proteinExistence type="inferred from homology"/>
<keyword evidence="5" id="KW-0175">Coiled coil</keyword>
<feature type="region of interest" description="Disordered" evidence="6">
    <location>
        <begin position="161"/>
        <end position="195"/>
    </location>
</feature>
<feature type="region of interest" description="Disordered" evidence="6">
    <location>
        <begin position="400"/>
        <end position="420"/>
    </location>
</feature>
<dbReference type="PROSITE" id="PS50067">
    <property type="entry name" value="KINESIN_MOTOR_2"/>
    <property type="match status" value="1"/>
</dbReference>
<evidence type="ECO:0000256" key="2">
    <source>
        <dbReference type="ARBA" id="ARBA00022840"/>
    </source>
</evidence>
<keyword evidence="4" id="KW-0493">Microtubule</keyword>
<dbReference type="InterPro" id="IPR027417">
    <property type="entry name" value="P-loop_NTPase"/>
</dbReference>
<sequence>MQHGRRGPERVQVHCRLRAPASGIAATAGCAAGPAFASVDGAKGTLDLIKRSPMSESVIPGQPPPEPKVLGFRFDSVFVPGCLQRSVYEQAARPIVQDVLHGYNGTVLAYGQTGTGKTHTMLGPPDVVDALADAAEGSAAVVTGGGSVAVAATDGWASSMGSGSGRGGVASAQAGEAAAANPGSPSSGSVSGSGSALQSVADGELAYDERRGIAPRALDDIFACRSDASSEPPAVTVAYLQVYCELVHDLLGEGSDPTARALSVREDRSEGVWIEGATWHRVRSTAEGMALLLRGHKARAVAATRLNAHSSRSHAVFVIRTEQRVAKGGGGSSKRAGSAVSGSAGAQLLRGTLHLVDLAGSERAKRSGVVGLHLSELRAINLSLSALGNCIAALAKAAGKKQSGGGGGGGGGGGRSHVPYRDSKLTRLLQDSLGGNAKTSLVITAAGDEESAGETLSTLQFGSRAQKIQVRARVNAVRDWRAAFEELQRRVDGGEDQAAEVRLEAARLHGGTGDGDGGATGGGGSISAAVRDVAERFQAEMERQRAEAEEAAAAAQRRWEGRLGEAEDRAEEADRARGELETQLSDSRDEVLGVLREYRDTQKRLAEVEEGLEGRVAELVGEVEEERAARSLAEDRLEAAEGAMRAMVGRVREDFVSRERVAQMEGLYRDAIGQLQGRVDALEGEARDAASLIDGVEEIAAAAAMGPPPSNRRRIARAAHRK</sequence>
<dbReference type="PANTHER" id="PTHR47969">
    <property type="entry name" value="CHROMOSOME-ASSOCIATED KINESIN KIF4A-RELATED"/>
    <property type="match status" value="1"/>
</dbReference>
<feature type="domain" description="Kinesin motor" evidence="7">
    <location>
        <begin position="10"/>
        <end position="468"/>
    </location>
</feature>
<evidence type="ECO:0000259" key="7">
    <source>
        <dbReference type="PROSITE" id="PS50067"/>
    </source>
</evidence>
<keyword evidence="3 4" id="KW-0505">Motor protein</keyword>
<feature type="binding site" evidence="3">
    <location>
        <begin position="111"/>
        <end position="118"/>
    </location>
    <ligand>
        <name>ATP</name>
        <dbReference type="ChEBI" id="CHEBI:30616"/>
    </ligand>
</feature>
<dbReference type="Gene3D" id="3.40.850.10">
    <property type="entry name" value="Kinesin motor domain"/>
    <property type="match status" value="1"/>
</dbReference>
<evidence type="ECO:0000256" key="4">
    <source>
        <dbReference type="RuleBase" id="RU000394"/>
    </source>
</evidence>
<feature type="compositionally biased region" description="Gly residues" evidence="6">
    <location>
        <begin position="402"/>
        <end position="415"/>
    </location>
</feature>
<feature type="compositionally biased region" description="Low complexity" evidence="6">
    <location>
        <begin position="169"/>
        <end position="195"/>
    </location>
</feature>
<dbReference type="PRINTS" id="PR00380">
    <property type="entry name" value="KINESINHEAVY"/>
</dbReference>
<feature type="region of interest" description="Disordered" evidence="6">
    <location>
        <begin position="558"/>
        <end position="584"/>
    </location>
</feature>
<dbReference type="GO" id="GO:0005874">
    <property type="term" value="C:microtubule"/>
    <property type="evidence" value="ECO:0007669"/>
    <property type="project" value="UniProtKB-KW"/>
</dbReference>
<evidence type="ECO:0000256" key="5">
    <source>
        <dbReference type="SAM" id="Coils"/>
    </source>
</evidence>
<feature type="region of interest" description="Disordered" evidence="6">
    <location>
        <begin position="703"/>
        <end position="722"/>
    </location>
</feature>
<dbReference type="CDD" id="cd00106">
    <property type="entry name" value="KISc"/>
    <property type="match status" value="1"/>
</dbReference>
<dbReference type="Pfam" id="PF00225">
    <property type="entry name" value="Kinesin"/>
    <property type="match status" value="2"/>
</dbReference>
<feature type="coiled-coil region" evidence="5">
    <location>
        <begin position="477"/>
        <end position="504"/>
    </location>
</feature>
<dbReference type="EMBL" id="VLTL01000056">
    <property type="protein sequence ID" value="KAA0164523.1"/>
    <property type="molecule type" value="Genomic_DNA"/>
</dbReference>
<dbReference type="AlphaFoldDB" id="A0A5A8DGA0"/>
<dbReference type="PANTHER" id="PTHR47969:SF29">
    <property type="entry name" value="KINESIN-LIKE PROTEIN"/>
    <property type="match status" value="1"/>
</dbReference>
<organism evidence="8 9">
    <name type="scientific">Cafeteria roenbergensis</name>
    <name type="common">Marine flagellate</name>
    <dbReference type="NCBI Taxonomy" id="33653"/>
    <lineage>
        <taxon>Eukaryota</taxon>
        <taxon>Sar</taxon>
        <taxon>Stramenopiles</taxon>
        <taxon>Bigyra</taxon>
        <taxon>Opalozoa</taxon>
        <taxon>Bicosoecida</taxon>
        <taxon>Cafeteriaceae</taxon>
        <taxon>Cafeteria</taxon>
    </lineage>
</organism>
<dbReference type="InterPro" id="IPR027640">
    <property type="entry name" value="Kinesin-like_fam"/>
</dbReference>
<dbReference type="InterPro" id="IPR019821">
    <property type="entry name" value="Kinesin_motor_CS"/>
</dbReference>
<comment type="similarity">
    <text evidence="3 4">Belongs to the TRAFAC class myosin-kinesin ATPase superfamily. Kinesin family.</text>
</comment>
<dbReference type="GO" id="GO:0008017">
    <property type="term" value="F:microtubule binding"/>
    <property type="evidence" value="ECO:0007669"/>
    <property type="project" value="InterPro"/>
</dbReference>
<dbReference type="GO" id="GO:0007018">
    <property type="term" value="P:microtubule-based movement"/>
    <property type="evidence" value="ECO:0007669"/>
    <property type="project" value="InterPro"/>
</dbReference>
<comment type="caution">
    <text evidence="8">The sequence shown here is derived from an EMBL/GenBank/DDBJ whole genome shotgun (WGS) entry which is preliminary data.</text>
</comment>
<dbReference type="GO" id="GO:0005875">
    <property type="term" value="C:microtubule associated complex"/>
    <property type="evidence" value="ECO:0007669"/>
    <property type="project" value="TreeGrafter"/>
</dbReference>
<dbReference type="PROSITE" id="PS00411">
    <property type="entry name" value="KINESIN_MOTOR_1"/>
    <property type="match status" value="1"/>
</dbReference>
<dbReference type="GO" id="GO:0051231">
    <property type="term" value="P:spindle elongation"/>
    <property type="evidence" value="ECO:0007669"/>
    <property type="project" value="TreeGrafter"/>
</dbReference>
<evidence type="ECO:0000313" key="8">
    <source>
        <dbReference type="EMBL" id="KAA0164523.1"/>
    </source>
</evidence>
<name>A0A5A8DGA0_CAFRO</name>
<dbReference type="GO" id="GO:0003777">
    <property type="term" value="F:microtubule motor activity"/>
    <property type="evidence" value="ECO:0007669"/>
    <property type="project" value="InterPro"/>
</dbReference>
<dbReference type="InterPro" id="IPR001752">
    <property type="entry name" value="Kinesin_motor_dom"/>
</dbReference>
<evidence type="ECO:0000313" key="9">
    <source>
        <dbReference type="Proteomes" id="UP000324907"/>
    </source>
</evidence>
<dbReference type="GO" id="GO:0007052">
    <property type="term" value="P:mitotic spindle organization"/>
    <property type="evidence" value="ECO:0007669"/>
    <property type="project" value="TreeGrafter"/>
</dbReference>
<keyword evidence="1 3" id="KW-0547">Nucleotide-binding</keyword>
<evidence type="ECO:0000256" key="1">
    <source>
        <dbReference type="ARBA" id="ARBA00022741"/>
    </source>
</evidence>
<accession>A0A5A8DGA0</accession>
<protein>
    <recommendedName>
        <fullName evidence="4">Kinesin-like protein</fullName>
    </recommendedName>
</protein>
<dbReference type="PROSITE" id="PS51257">
    <property type="entry name" value="PROKAR_LIPOPROTEIN"/>
    <property type="match status" value="1"/>
</dbReference>
<evidence type="ECO:0000256" key="3">
    <source>
        <dbReference type="PROSITE-ProRule" id="PRU00283"/>
    </source>
</evidence>
<evidence type="ECO:0000256" key="6">
    <source>
        <dbReference type="SAM" id="MobiDB-lite"/>
    </source>
</evidence>
<reference evidence="8 9" key="1">
    <citation type="submission" date="2019-07" db="EMBL/GenBank/DDBJ databases">
        <title>Genomes of Cafeteria roenbergensis.</title>
        <authorList>
            <person name="Fischer M.G."/>
            <person name="Hackl T."/>
            <person name="Roman M."/>
        </authorList>
    </citation>
    <scope>NUCLEOTIDE SEQUENCE [LARGE SCALE GENOMIC DNA]</scope>
    <source>
        <strain evidence="8 9">RCC970-E3</strain>
    </source>
</reference>
<keyword evidence="2 3" id="KW-0067">ATP-binding</keyword>
<dbReference type="SUPFAM" id="SSF52540">
    <property type="entry name" value="P-loop containing nucleoside triphosphate hydrolases"/>
    <property type="match status" value="1"/>
</dbReference>
<gene>
    <name evidence="8" type="ORF">FNF28_03864</name>
</gene>
<dbReference type="GO" id="GO:0005524">
    <property type="term" value="F:ATP binding"/>
    <property type="evidence" value="ECO:0007669"/>
    <property type="project" value="UniProtKB-UniRule"/>
</dbReference>